<dbReference type="CTD" id="107986096"/>
<gene>
    <name evidence="4" type="primary">mdfic2</name>
</gene>
<dbReference type="PANTHER" id="PTHR15304">
    <property type="entry name" value="MYOD FAMILY INHIBITOR"/>
    <property type="match status" value="1"/>
</dbReference>
<comment type="similarity">
    <text evidence="1">Belongs to the MDFI family.</text>
</comment>
<proteinExistence type="inferred from homology"/>
<feature type="compositionally biased region" description="Basic and acidic residues" evidence="2">
    <location>
        <begin position="47"/>
        <end position="56"/>
    </location>
</feature>
<feature type="region of interest" description="Disordered" evidence="2">
    <location>
        <begin position="1"/>
        <end position="73"/>
    </location>
</feature>
<keyword evidence="3" id="KW-1185">Reference proteome</keyword>
<organism evidence="3 4">
    <name type="scientific">Austrofundulus limnaeus</name>
    <name type="common">Annual killifish</name>
    <dbReference type="NCBI Taxonomy" id="52670"/>
    <lineage>
        <taxon>Eukaryota</taxon>
        <taxon>Metazoa</taxon>
        <taxon>Chordata</taxon>
        <taxon>Craniata</taxon>
        <taxon>Vertebrata</taxon>
        <taxon>Euteleostomi</taxon>
        <taxon>Actinopterygii</taxon>
        <taxon>Neopterygii</taxon>
        <taxon>Teleostei</taxon>
        <taxon>Neoteleostei</taxon>
        <taxon>Acanthomorphata</taxon>
        <taxon>Ovalentaria</taxon>
        <taxon>Atherinomorphae</taxon>
        <taxon>Cyprinodontiformes</taxon>
        <taxon>Rivulidae</taxon>
        <taxon>Austrofundulus</taxon>
    </lineage>
</organism>
<dbReference type="KEGG" id="alim:106518232"/>
<dbReference type="InterPro" id="IPR026134">
    <property type="entry name" value="MDFI/MDFIC"/>
</dbReference>
<evidence type="ECO:0000256" key="1">
    <source>
        <dbReference type="ARBA" id="ARBA00025778"/>
    </source>
</evidence>
<evidence type="ECO:0000256" key="2">
    <source>
        <dbReference type="SAM" id="MobiDB-lite"/>
    </source>
</evidence>
<dbReference type="AlphaFoldDB" id="A0A2I4BAX8"/>
<accession>A0A2I4BAX8</accession>
<dbReference type="Proteomes" id="UP000192220">
    <property type="component" value="Unplaced"/>
</dbReference>
<evidence type="ECO:0000313" key="4">
    <source>
        <dbReference type="RefSeq" id="XP_013864877.1"/>
    </source>
</evidence>
<dbReference type="GO" id="GO:0010468">
    <property type="term" value="P:regulation of gene expression"/>
    <property type="evidence" value="ECO:0007669"/>
    <property type="project" value="UniProtKB-ARBA"/>
</dbReference>
<reference evidence="4" key="1">
    <citation type="submission" date="2025-08" db="UniProtKB">
        <authorList>
            <consortium name="RefSeq"/>
        </authorList>
    </citation>
    <scope>IDENTIFICATION</scope>
    <source>
        <strain evidence="4">Quisiro</strain>
        <tissue evidence="4">Liver</tissue>
    </source>
</reference>
<dbReference type="OrthoDB" id="8767764at2759"/>
<dbReference type="Pfam" id="PF15316">
    <property type="entry name" value="MDFI"/>
    <property type="match status" value="1"/>
</dbReference>
<protein>
    <submittedName>
        <fullName evidence="4">MyoD family inhibitor domain-containing protein 2</fullName>
    </submittedName>
</protein>
<dbReference type="PANTHER" id="PTHR15304:SF2">
    <property type="entry name" value="MYOD FAMILY INHIBITOR DOMAIN-CONTAINING PROTEIN 2"/>
    <property type="match status" value="1"/>
</dbReference>
<sequence>MDQMADETTLRADEKDKRKAHTRPDNAAWVRGEKCQSDEVNSWRVSAENERGESSRGTDFNQPRKKNNSPPRLFSLNKKQMRYSAAVSNNTDDLSASQQSNMAVDCADIVLNCLFCRLYGILPDSCERLTNHCWPNYKHVVTTVESTHSEDDDSCVELDCGFFGSCHDASDCLELAMEVSEICFH</sequence>
<dbReference type="STRING" id="52670.A0A2I4BAX8"/>
<name>A0A2I4BAX8_AUSLI</name>
<dbReference type="InParanoid" id="A0A2I4BAX8"/>
<dbReference type="RefSeq" id="XP_013864877.1">
    <property type="nucleotide sequence ID" value="XM_014009423.1"/>
</dbReference>
<feature type="compositionally biased region" description="Basic and acidic residues" evidence="2">
    <location>
        <begin position="8"/>
        <end position="17"/>
    </location>
</feature>
<evidence type="ECO:0000313" key="3">
    <source>
        <dbReference type="Proteomes" id="UP000192220"/>
    </source>
</evidence>